<proteinExistence type="predicted"/>
<reference evidence="1 2" key="1">
    <citation type="journal article" date="2021" name="Commun. Biol.">
        <title>The genome of Shorea leprosula (Dipterocarpaceae) highlights the ecological relevance of drought in aseasonal tropical rainforests.</title>
        <authorList>
            <person name="Ng K.K.S."/>
            <person name="Kobayashi M.J."/>
            <person name="Fawcett J.A."/>
            <person name="Hatakeyama M."/>
            <person name="Paape T."/>
            <person name="Ng C.H."/>
            <person name="Ang C.C."/>
            <person name="Tnah L.H."/>
            <person name="Lee C.T."/>
            <person name="Nishiyama T."/>
            <person name="Sese J."/>
            <person name="O'Brien M.J."/>
            <person name="Copetti D."/>
            <person name="Mohd Noor M.I."/>
            <person name="Ong R.C."/>
            <person name="Putra M."/>
            <person name="Sireger I.Z."/>
            <person name="Indrioko S."/>
            <person name="Kosugi Y."/>
            <person name="Izuno A."/>
            <person name="Isagi Y."/>
            <person name="Lee S.L."/>
            <person name="Shimizu K.K."/>
        </authorList>
    </citation>
    <scope>NUCLEOTIDE SEQUENCE [LARGE SCALE GENOMIC DNA]</scope>
    <source>
        <strain evidence="1">214</strain>
    </source>
</reference>
<dbReference type="AlphaFoldDB" id="A0AAV5LV95"/>
<protein>
    <submittedName>
        <fullName evidence="1">Uncharacterized protein</fullName>
    </submittedName>
</protein>
<evidence type="ECO:0000313" key="1">
    <source>
        <dbReference type="EMBL" id="GKV41436.1"/>
    </source>
</evidence>
<sequence>MYKLIFQHTNASKRMVKVRGERMEVMVVVADLQK</sequence>
<keyword evidence="2" id="KW-1185">Reference proteome</keyword>
<organism evidence="1 2">
    <name type="scientific">Rubroshorea leprosula</name>
    <dbReference type="NCBI Taxonomy" id="152421"/>
    <lineage>
        <taxon>Eukaryota</taxon>
        <taxon>Viridiplantae</taxon>
        <taxon>Streptophyta</taxon>
        <taxon>Embryophyta</taxon>
        <taxon>Tracheophyta</taxon>
        <taxon>Spermatophyta</taxon>
        <taxon>Magnoliopsida</taxon>
        <taxon>eudicotyledons</taxon>
        <taxon>Gunneridae</taxon>
        <taxon>Pentapetalae</taxon>
        <taxon>rosids</taxon>
        <taxon>malvids</taxon>
        <taxon>Malvales</taxon>
        <taxon>Dipterocarpaceae</taxon>
        <taxon>Rubroshorea</taxon>
    </lineage>
</organism>
<dbReference type="Proteomes" id="UP001054252">
    <property type="component" value="Unassembled WGS sequence"/>
</dbReference>
<comment type="caution">
    <text evidence="1">The sequence shown here is derived from an EMBL/GenBank/DDBJ whole genome shotgun (WGS) entry which is preliminary data.</text>
</comment>
<evidence type="ECO:0000313" key="2">
    <source>
        <dbReference type="Proteomes" id="UP001054252"/>
    </source>
</evidence>
<name>A0AAV5LV95_9ROSI</name>
<accession>A0AAV5LV95</accession>
<dbReference type="EMBL" id="BPVZ01000150">
    <property type="protein sequence ID" value="GKV41436.1"/>
    <property type="molecule type" value="Genomic_DNA"/>
</dbReference>
<gene>
    <name evidence="1" type="ORF">SLEP1_g48973</name>
</gene>